<dbReference type="AlphaFoldDB" id="M7NAS2"/>
<dbReference type="OrthoDB" id="981171at2"/>
<dbReference type="Proteomes" id="UP000011910">
    <property type="component" value="Unassembled WGS sequence"/>
</dbReference>
<dbReference type="STRING" id="1279009.ADICEAN_00525"/>
<evidence type="ECO:0000313" key="2">
    <source>
        <dbReference type="Proteomes" id="UP000011910"/>
    </source>
</evidence>
<organism evidence="1 2">
    <name type="scientific">Cesiribacter andamanensis AMV16</name>
    <dbReference type="NCBI Taxonomy" id="1279009"/>
    <lineage>
        <taxon>Bacteria</taxon>
        <taxon>Pseudomonadati</taxon>
        <taxon>Bacteroidota</taxon>
        <taxon>Cytophagia</taxon>
        <taxon>Cytophagales</taxon>
        <taxon>Cesiribacteraceae</taxon>
        <taxon>Cesiribacter</taxon>
    </lineage>
</organism>
<comment type="caution">
    <text evidence="1">The sequence shown here is derived from an EMBL/GenBank/DDBJ whole genome shotgun (WGS) entry which is preliminary data.</text>
</comment>
<dbReference type="RefSeq" id="WP_009193932.1">
    <property type="nucleotide sequence ID" value="NZ_AODQ01000007.1"/>
</dbReference>
<proteinExistence type="predicted"/>
<reference evidence="1 2" key="1">
    <citation type="journal article" date="2013" name="Genome Announc.">
        <title>Draft Genome Sequence of Cesiribacter andamanensis Strain AMV16T, Isolated from a Soil Sample from a Mud Volcano in the Andaman Islands, India.</title>
        <authorList>
            <person name="Shivaji S."/>
            <person name="Ara S."/>
            <person name="Begum Z."/>
            <person name="Srinivas T.N."/>
            <person name="Singh A."/>
            <person name="Kumar Pinnaka A."/>
        </authorList>
    </citation>
    <scope>NUCLEOTIDE SEQUENCE [LARGE SCALE GENOMIC DNA]</scope>
    <source>
        <strain evidence="1 2">AMV16</strain>
    </source>
</reference>
<accession>M7NAS2</accession>
<sequence>MSDKFTIINLLNKLAVEQKLTWKIKSAYGNGTGKNLLEVLIYSLPQQIRKGQIVFEAGTGQVMAIQYSGFKAAAAENIVDMLLDVINFEKHRKAADGDLKKAVSAY</sequence>
<name>M7NAS2_9BACT</name>
<keyword evidence="2" id="KW-1185">Reference proteome</keyword>
<protein>
    <submittedName>
        <fullName evidence="1">Uncharacterized protein</fullName>
    </submittedName>
</protein>
<dbReference type="EMBL" id="AODQ01000007">
    <property type="protein sequence ID" value="EMR04362.1"/>
    <property type="molecule type" value="Genomic_DNA"/>
</dbReference>
<gene>
    <name evidence="1" type="ORF">ADICEAN_00525</name>
</gene>
<evidence type="ECO:0000313" key="1">
    <source>
        <dbReference type="EMBL" id="EMR04362.1"/>
    </source>
</evidence>